<evidence type="ECO:0000313" key="11">
    <source>
        <dbReference type="EMBL" id="MBH9552364.1"/>
    </source>
</evidence>
<dbReference type="Gene3D" id="3.40.50.11690">
    <property type="entry name" value="Cell division protein FtsQ/DivIB"/>
    <property type="match status" value="1"/>
</dbReference>
<keyword evidence="8 9" id="KW-0131">Cell cycle</keyword>
<sequence>MSEIPTSHPSSDLRWMVLTAPLLALVGSLLLTGSAAVWVAKRPVFDWRLIRIDGDVERNSLATLRANALPNLRGNFLTLDLQRARQAFEAVPWVRHARVQRVWPGQLRVTLEEHRPVAYWDGRGDWGEAAPERALLNSYGEVFQANLGDVEDEALPVLAGPQGTAPKVQQLWQQLQAVSQPLGERVVRLELTGRGSWRLAWEGGAQVELGRGEPQELTTRYRRFAEHSLAVARRLQTQVASADLRHAEGYALKLAGVTVNPNLKSNKRKP</sequence>
<keyword evidence="6 9" id="KW-1133">Transmembrane helix</keyword>
<dbReference type="InterPro" id="IPR013685">
    <property type="entry name" value="POTRA_FtsQ_type"/>
</dbReference>
<dbReference type="Gene3D" id="3.10.20.310">
    <property type="entry name" value="membrane protein fhac"/>
    <property type="match status" value="1"/>
</dbReference>
<evidence type="ECO:0000256" key="8">
    <source>
        <dbReference type="ARBA" id="ARBA00023306"/>
    </source>
</evidence>
<gene>
    <name evidence="9" type="primary">ftsQ</name>
    <name evidence="11" type="ORF">I7X43_05805</name>
</gene>
<comment type="subunit">
    <text evidence="9">Part of a complex composed of FtsB, FtsL and FtsQ.</text>
</comment>
<reference evidence="11" key="1">
    <citation type="submission" date="2020-12" db="EMBL/GenBank/DDBJ databases">
        <title>The genome sequence of Inhella sp. 4Y17.</title>
        <authorList>
            <person name="Liu Y."/>
        </authorList>
    </citation>
    <scope>NUCLEOTIDE SEQUENCE</scope>
    <source>
        <strain evidence="11">4Y10</strain>
    </source>
</reference>
<comment type="subcellular location">
    <subcellularLocation>
        <location evidence="9">Cell inner membrane</location>
        <topology evidence="9">Single-pass type II membrane protein</topology>
    </subcellularLocation>
    <subcellularLocation>
        <location evidence="1">Membrane</location>
    </subcellularLocation>
    <text evidence="9">Localizes to the division septum.</text>
</comment>
<dbReference type="GO" id="GO:0005886">
    <property type="term" value="C:plasma membrane"/>
    <property type="evidence" value="ECO:0007669"/>
    <property type="project" value="UniProtKB-SubCell"/>
</dbReference>
<dbReference type="GO" id="GO:0043093">
    <property type="term" value="P:FtsZ-dependent cytokinesis"/>
    <property type="evidence" value="ECO:0007669"/>
    <property type="project" value="UniProtKB-UniRule"/>
</dbReference>
<evidence type="ECO:0000256" key="6">
    <source>
        <dbReference type="ARBA" id="ARBA00022989"/>
    </source>
</evidence>
<dbReference type="InterPro" id="IPR034746">
    <property type="entry name" value="POTRA"/>
</dbReference>
<evidence type="ECO:0000256" key="9">
    <source>
        <dbReference type="HAMAP-Rule" id="MF_00911"/>
    </source>
</evidence>
<dbReference type="HAMAP" id="MF_00911">
    <property type="entry name" value="FtsQ_subfam"/>
    <property type="match status" value="1"/>
</dbReference>
<keyword evidence="3 9" id="KW-0997">Cell inner membrane</keyword>
<feature type="transmembrane region" description="Helical" evidence="9">
    <location>
        <begin position="15"/>
        <end position="40"/>
    </location>
</feature>
<evidence type="ECO:0000256" key="4">
    <source>
        <dbReference type="ARBA" id="ARBA00022618"/>
    </source>
</evidence>
<dbReference type="InterPro" id="IPR045335">
    <property type="entry name" value="FtsQ_C_sf"/>
</dbReference>
<comment type="function">
    <text evidence="9">Essential cell division protein. May link together the upstream cell division proteins, which are predominantly cytoplasmic, with the downstream cell division proteins, which are predominantly periplasmic. May control correct divisome assembly.</text>
</comment>
<evidence type="ECO:0000256" key="2">
    <source>
        <dbReference type="ARBA" id="ARBA00022475"/>
    </source>
</evidence>
<dbReference type="GO" id="GO:0090529">
    <property type="term" value="P:cell septum assembly"/>
    <property type="evidence" value="ECO:0007669"/>
    <property type="project" value="InterPro"/>
</dbReference>
<dbReference type="Pfam" id="PF03799">
    <property type="entry name" value="FtsQ_DivIB_C"/>
    <property type="match status" value="1"/>
</dbReference>
<keyword evidence="2 9" id="KW-1003">Cell membrane</keyword>
<protein>
    <recommendedName>
        <fullName evidence="9">Cell division protein FtsQ</fullName>
    </recommendedName>
</protein>
<evidence type="ECO:0000313" key="12">
    <source>
        <dbReference type="Proteomes" id="UP000620139"/>
    </source>
</evidence>
<name>A0A931ND94_9BURK</name>
<keyword evidence="4 9" id="KW-0132">Cell division</keyword>
<dbReference type="RefSeq" id="WP_198099983.1">
    <property type="nucleotide sequence ID" value="NZ_JAEDAL010000002.1"/>
</dbReference>
<dbReference type="AlphaFoldDB" id="A0A931ND94"/>
<accession>A0A931ND94</accession>
<evidence type="ECO:0000256" key="3">
    <source>
        <dbReference type="ARBA" id="ARBA00022519"/>
    </source>
</evidence>
<dbReference type="GO" id="GO:0032153">
    <property type="term" value="C:cell division site"/>
    <property type="evidence" value="ECO:0007669"/>
    <property type="project" value="UniProtKB-UniRule"/>
</dbReference>
<dbReference type="Proteomes" id="UP000620139">
    <property type="component" value="Unassembled WGS sequence"/>
</dbReference>
<dbReference type="PANTHER" id="PTHR35851:SF1">
    <property type="entry name" value="CELL DIVISION PROTEIN FTSQ"/>
    <property type="match status" value="1"/>
</dbReference>
<evidence type="ECO:0000256" key="5">
    <source>
        <dbReference type="ARBA" id="ARBA00022692"/>
    </source>
</evidence>
<comment type="similarity">
    <text evidence="9">Belongs to the FtsQ/DivIB family. FtsQ subfamily.</text>
</comment>
<dbReference type="EMBL" id="JAEDAL010000002">
    <property type="protein sequence ID" value="MBH9552364.1"/>
    <property type="molecule type" value="Genomic_DNA"/>
</dbReference>
<evidence type="ECO:0000256" key="7">
    <source>
        <dbReference type="ARBA" id="ARBA00023136"/>
    </source>
</evidence>
<evidence type="ECO:0000259" key="10">
    <source>
        <dbReference type="PROSITE" id="PS51779"/>
    </source>
</evidence>
<dbReference type="PROSITE" id="PS51779">
    <property type="entry name" value="POTRA"/>
    <property type="match status" value="1"/>
</dbReference>
<evidence type="ECO:0000256" key="1">
    <source>
        <dbReference type="ARBA" id="ARBA00004370"/>
    </source>
</evidence>
<dbReference type="Pfam" id="PF08478">
    <property type="entry name" value="POTRA_1"/>
    <property type="match status" value="1"/>
</dbReference>
<keyword evidence="7 9" id="KW-0472">Membrane</keyword>
<comment type="caution">
    <text evidence="11">The sequence shown here is derived from an EMBL/GenBank/DDBJ whole genome shotgun (WGS) entry which is preliminary data.</text>
</comment>
<dbReference type="PANTHER" id="PTHR35851">
    <property type="entry name" value="CELL DIVISION PROTEIN FTSQ"/>
    <property type="match status" value="1"/>
</dbReference>
<dbReference type="InterPro" id="IPR005548">
    <property type="entry name" value="Cell_div_FtsQ/DivIB_C"/>
</dbReference>
<keyword evidence="12" id="KW-1185">Reference proteome</keyword>
<feature type="domain" description="POTRA" evidence="10">
    <location>
        <begin position="45"/>
        <end position="114"/>
    </location>
</feature>
<keyword evidence="5 9" id="KW-0812">Transmembrane</keyword>
<proteinExistence type="inferred from homology"/>
<organism evidence="11 12">
    <name type="scientific">Inhella gelatinilytica</name>
    <dbReference type="NCBI Taxonomy" id="2795030"/>
    <lineage>
        <taxon>Bacteria</taxon>
        <taxon>Pseudomonadati</taxon>
        <taxon>Pseudomonadota</taxon>
        <taxon>Betaproteobacteria</taxon>
        <taxon>Burkholderiales</taxon>
        <taxon>Sphaerotilaceae</taxon>
        <taxon>Inhella</taxon>
    </lineage>
</organism>
<dbReference type="InterPro" id="IPR026579">
    <property type="entry name" value="FtsQ"/>
</dbReference>